<evidence type="ECO:0000313" key="3">
    <source>
        <dbReference type="Proteomes" id="UP000554482"/>
    </source>
</evidence>
<dbReference type="EMBL" id="JABWDY010008989">
    <property type="protein sequence ID" value="KAF5201747.1"/>
    <property type="molecule type" value="Genomic_DNA"/>
</dbReference>
<organism evidence="2 3">
    <name type="scientific">Thalictrum thalictroides</name>
    <name type="common">Rue-anemone</name>
    <name type="synonym">Anemone thalictroides</name>
    <dbReference type="NCBI Taxonomy" id="46969"/>
    <lineage>
        <taxon>Eukaryota</taxon>
        <taxon>Viridiplantae</taxon>
        <taxon>Streptophyta</taxon>
        <taxon>Embryophyta</taxon>
        <taxon>Tracheophyta</taxon>
        <taxon>Spermatophyta</taxon>
        <taxon>Magnoliopsida</taxon>
        <taxon>Ranunculales</taxon>
        <taxon>Ranunculaceae</taxon>
        <taxon>Thalictroideae</taxon>
        <taxon>Thalictrum</taxon>
    </lineage>
</organism>
<accession>A0A7J6WXU9</accession>
<dbReference type="SUPFAM" id="SSF74788">
    <property type="entry name" value="Cullin repeat-like"/>
    <property type="match status" value="1"/>
</dbReference>
<dbReference type="Proteomes" id="UP000554482">
    <property type="component" value="Unassembled WGS sequence"/>
</dbReference>
<dbReference type="PANTHER" id="PTHR34202">
    <property type="entry name" value="UPF0548 PROTEIN"/>
    <property type="match status" value="1"/>
</dbReference>
<protein>
    <recommendedName>
        <fullName evidence="1">DUF1990 domain-containing protein</fullName>
    </recommendedName>
</protein>
<reference evidence="2 3" key="1">
    <citation type="submission" date="2020-06" db="EMBL/GenBank/DDBJ databases">
        <title>Transcriptomic and genomic resources for Thalictrum thalictroides and T. hernandezii: Facilitating candidate gene discovery in an emerging model plant lineage.</title>
        <authorList>
            <person name="Arias T."/>
            <person name="Riano-Pachon D.M."/>
            <person name="Di Stilio V.S."/>
        </authorList>
    </citation>
    <scope>NUCLEOTIDE SEQUENCE [LARGE SCALE GENOMIC DNA]</scope>
    <source>
        <strain evidence="3">cv. WT478/WT964</strain>
        <tissue evidence="2">Leaves</tissue>
    </source>
</reference>
<proteinExistence type="predicted"/>
<dbReference type="InterPro" id="IPR018960">
    <property type="entry name" value="DUF1990"/>
</dbReference>
<feature type="domain" description="DUF1990" evidence="1">
    <location>
        <begin position="52"/>
        <end position="199"/>
    </location>
</feature>
<name>A0A7J6WXU9_THATH</name>
<dbReference type="Pfam" id="PF09348">
    <property type="entry name" value="DUF1990"/>
    <property type="match status" value="1"/>
</dbReference>
<dbReference type="OrthoDB" id="46304at2759"/>
<gene>
    <name evidence="2" type="ORF">FRX31_008659</name>
</gene>
<dbReference type="Gene3D" id="1.20.1280.170">
    <property type="entry name" value="Exocyst complex component Exo70"/>
    <property type="match status" value="1"/>
</dbReference>
<keyword evidence="3" id="KW-1185">Reference proteome</keyword>
<dbReference type="InterPro" id="IPR016159">
    <property type="entry name" value="Cullin_repeat-like_dom_sf"/>
</dbReference>
<comment type="caution">
    <text evidence="2">The sequence shown here is derived from an EMBL/GenBank/DDBJ whole genome shotgun (WGS) entry which is preliminary data.</text>
</comment>
<dbReference type="PANTHER" id="PTHR34202:SF1">
    <property type="entry name" value="UPF0548 PROTEIN"/>
    <property type="match status" value="1"/>
</dbReference>
<evidence type="ECO:0000313" key="2">
    <source>
        <dbReference type="EMBL" id="KAF5201747.1"/>
    </source>
</evidence>
<dbReference type="AlphaFoldDB" id="A0A7J6WXU9"/>
<sequence>MVFLSWKRPSSQDQKNCIDKCESGSFNYDSKYRNASSKPLSSFQNDEQLVKDGFFLNHSRTLVGTGLNTYDKSKTALQTWKHFGLNWTFVDPKTSIEIGTKFCVCVNQFVPWLMMPLQVAYVNETKFDSKKVKASFGFGSGTLQGHLLSGEERFSIELDENNQVWYEILSFSKPAHFLSFVGYPYVQLQQKNFAKQSADALVKHVTVQTNMSVVPLDGERICGSSVDNDRRVLSFISNDGASDDLESSVDDDRESFCKRRVSLGDELCLDLVSLDAVIDLWEIAERMIRAGYEKECCQVYSSVRSDALFECLSILGVERMSIEDIQKLEWVSLDDKMKKWIQAVKTVFRLVLSAEKQLCDQVFGCSE</sequence>
<evidence type="ECO:0000259" key="1">
    <source>
        <dbReference type="Pfam" id="PF09348"/>
    </source>
</evidence>